<dbReference type="AlphaFoldDB" id="A0A3M2HT67"/>
<reference evidence="1 2" key="1">
    <citation type="submission" date="2018-10" db="EMBL/GenBank/DDBJ databases">
        <title>Proposal of Lysobacter pythonis sp. nov. isolated from royal pythons (Python regius).</title>
        <authorList>
            <person name="Hans-Juergen B."/>
            <person name="Huptas C."/>
            <person name="Sandra B."/>
            <person name="Igor L."/>
            <person name="Joachim S."/>
            <person name="Siegfried S."/>
            <person name="Mareike W."/>
            <person name="Peter K."/>
        </authorList>
    </citation>
    <scope>NUCLEOTIDE SEQUENCE [LARGE SCALE GENOMIC DNA]</scope>
    <source>
        <strain evidence="1 2">4284/11</strain>
    </source>
</reference>
<dbReference type="EMBL" id="RFLY01000008">
    <property type="protein sequence ID" value="RMH92946.1"/>
    <property type="molecule type" value="Genomic_DNA"/>
</dbReference>
<comment type="caution">
    <text evidence="1">The sequence shown here is derived from an EMBL/GenBank/DDBJ whole genome shotgun (WGS) entry which is preliminary data.</text>
</comment>
<name>A0A3M2HT67_9GAMM</name>
<evidence type="ECO:0000313" key="1">
    <source>
        <dbReference type="EMBL" id="RMH92946.1"/>
    </source>
</evidence>
<keyword evidence="2" id="KW-1185">Reference proteome</keyword>
<proteinExistence type="predicted"/>
<accession>A0A3M2HT67</accession>
<protein>
    <submittedName>
        <fullName evidence="1">Uncharacterized protein</fullName>
    </submittedName>
</protein>
<sequence length="127" mass="13774">MAHILGLSIGLSAQPALAVTDIYTGTLKTEDSGTDVWLERCDAIRSTYRLLEAAPVPADGAPLATFLRRWGTHRGPIQLTVVGEYHENDGESQLRVTTIDNVKPGKSCHLADMLDALEPTPSPVPRR</sequence>
<gene>
    <name evidence="1" type="ORF">EBB59_06875</name>
</gene>
<dbReference type="Proteomes" id="UP000275012">
    <property type="component" value="Unassembled WGS sequence"/>
</dbReference>
<dbReference type="OrthoDB" id="6397421at2"/>
<evidence type="ECO:0000313" key="2">
    <source>
        <dbReference type="Proteomes" id="UP000275012"/>
    </source>
</evidence>
<organism evidence="1 2">
    <name type="scientific">Solilutibacter pythonis</name>
    <dbReference type="NCBI Taxonomy" id="2483112"/>
    <lineage>
        <taxon>Bacteria</taxon>
        <taxon>Pseudomonadati</taxon>
        <taxon>Pseudomonadota</taxon>
        <taxon>Gammaproteobacteria</taxon>
        <taxon>Lysobacterales</taxon>
        <taxon>Lysobacteraceae</taxon>
        <taxon>Solilutibacter</taxon>
    </lineage>
</organism>